<sequence>MRWRSIESLGFQLCYLPPSLPFTNLLHNSYNLLIALWLSCSLLLSQTSTQLLLCLLSLLYSLLHNAVTGNWWRLWLCPWSPCPA</sequence>
<dbReference type="EMBL" id="CASHTH010003873">
    <property type="protein sequence ID" value="CAI8050508.1"/>
    <property type="molecule type" value="Genomic_DNA"/>
</dbReference>
<proteinExistence type="predicted"/>
<evidence type="ECO:0000313" key="1">
    <source>
        <dbReference type="EMBL" id="CAI8050508.1"/>
    </source>
</evidence>
<name>A0AA35TMV3_GEOBA</name>
<reference evidence="1" key="1">
    <citation type="submission" date="2023-03" db="EMBL/GenBank/DDBJ databases">
        <authorList>
            <person name="Steffen K."/>
            <person name="Cardenas P."/>
        </authorList>
    </citation>
    <scope>NUCLEOTIDE SEQUENCE</scope>
</reference>
<evidence type="ECO:0000313" key="2">
    <source>
        <dbReference type="Proteomes" id="UP001174909"/>
    </source>
</evidence>
<dbReference type="Proteomes" id="UP001174909">
    <property type="component" value="Unassembled WGS sequence"/>
</dbReference>
<protein>
    <submittedName>
        <fullName evidence="1">Uncharacterized protein</fullName>
    </submittedName>
</protein>
<keyword evidence="2" id="KW-1185">Reference proteome</keyword>
<accession>A0AA35TMV3</accession>
<gene>
    <name evidence="1" type="ORF">GBAR_LOCUS27732</name>
</gene>
<comment type="caution">
    <text evidence="1">The sequence shown here is derived from an EMBL/GenBank/DDBJ whole genome shotgun (WGS) entry which is preliminary data.</text>
</comment>
<dbReference type="AlphaFoldDB" id="A0AA35TMV3"/>
<organism evidence="1 2">
    <name type="scientific">Geodia barretti</name>
    <name type="common">Barrett's horny sponge</name>
    <dbReference type="NCBI Taxonomy" id="519541"/>
    <lineage>
        <taxon>Eukaryota</taxon>
        <taxon>Metazoa</taxon>
        <taxon>Porifera</taxon>
        <taxon>Demospongiae</taxon>
        <taxon>Heteroscleromorpha</taxon>
        <taxon>Tetractinellida</taxon>
        <taxon>Astrophorina</taxon>
        <taxon>Geodiidae</taxon>
        <taxon>Geodia</taxon>
    </lineage>
</organism>